<dbReference type="CDD" id="cd09859">
    <property type="entry name" value="PIN_53EXO"/>
    <property type="match status" value="1"/>
</dbReference>
<evidence type="ECO:0000313" key="8">
    <source>
        <dbReference type="Proteomes" id="UP001059252"/>
    </source>
</evidence>
<dbReference type="EMBL" id="CP102734">
    <property type="protein sequence ID" value="UVD81939.1"/>
    <property type="molecule type" value="Genomic_DNA"/>
</dbReference>
<evidence type="ECO:0000256" key="3">
    <source>
        <dbReference type="ARBA" id="ARBA00023125"/>
    </source>
</evidence>
<comment type="function">
    <text evidence="4">5'-3' exonuclease acting preferentially on double-stranded DNA.</text>
</comment>
<keyword evidence="3" id="KW-0238">DNA-binding</keyword>
<dbReference type="GO" id="GO:0004527">
    <property type="term" value="F:exonuclease activity"/>
    <property type="evidence" value="ECO:0007669"/>
    <property type="project" value="UniProtKB-KW"/>
</dbReference>
<sequence length="293" mass="33941">MEKNRILLIDGTYLMFKSYYSNFNSNFINKTDNQLQTNGIHVFFTSFFSLIKNFDFTHCFIAFDHGSKTKRHDTYQDYKAGRIKQPDDLFTQMNHVREIISLMQLQSLSIDTIEADDLIASLTEKLKINQNNEIYIFSGDHDLLQLIDRNVNVIYTKKGTSGYLTKNLDNFYILHNLNPSQIIEYKGLAGDSSDNLPGIAGIGEKTAKSLLNKYGTIDNIYLNLDKLTPKTQEKFLKNKQNAYMCRNLAILDRHIDLNINLNEMKLQLQMNEKLKEKLESLFLKRLALLIEKG</sequence>
<dbReference type="PANTHER" id="PTHR42646:SF2">
    <property type="entry name" value="5'-3' EXONUCLEASE FAMILY PROTEIN"/>
    <property type="match status" value="1"/>
</dbReference>
<dbReference type="InterPro" id="IPR020046">
    <property type="entry name" value="5-3_exonucl_a-hlix_arch_N"/>
</dbReference>
<feature type="domain" description="5'-3' exonuclease" evidence="6">
    <location>
        <begin position="4"/>
        <end position="267"/>
    </location>
</feature>
<dbReference type="Proteomes" id="UP001059252">
    <property type="component" value="Chromosome"/>
</dbReference>
<protein>
    <recommendedName>
        <fullName evidence="5">5'-3' exonuclease</fullName>
    </recommendedName>
</protein>
<dbReference type="CDD" id="cd09898">
    <property type="entry name" value="H3TH_53EXO"/>
    <property type="match status" value="1"/>
</dbReference>
<proteinExistence type="predicted"/>
<keyword evidence="8" id="KW-1185">Reference proteome</keyword>
<dbReference type="InterPro" id="IPR036279">
    <property type="entry name" value="5-3_exonuclease_C_sf"/>
</dbReference>
<dbReference type="Pfam" id="PF02739">
    <property type="entry name" value="5_3_exonuc_N"/>
    <property type="match status" value="1"/>
</dbReference>
<keyword evidence="1" id="KW-0540">Nuclease</keyword>
<gene>
    <name evidence="7" type="ORF">NV226_01375</name>
</gene>
<keyword evidence="2" id="KW-0378">Hydrolase</keyword>
<dbReference type="PANTHER" id="PTHR42646">
    <property type="entry name" value="FLAP ENDONUCLEASE XNI"/>
    <property type="match status" value="1"/>
</dbReference>
<dbReference type="InterPro" id="IPR008918">
    <property type="entry name" value="HhH2"/>
</dbReference>
<dbReference type="SMART" id="SM00475">
    <property type="entry name" value="53EXOc"/>
    <property type="match status" value="1"/>
</dbReference>
<keyword evidence="7" id="KW-0269">Exonuclease</keyword>
<dbReference type="Gene3D" id="3.40.50.1010">
    <property type="entry name" value="5'-nuclease"/>
    <property type="match status" value="1"/>
</dbReference>
<dbReference type="SUPFAM" id="SSF88723">
    <property type="entry name" value="PIN domain-like"/>
    <property type="match status" value="1"/>
</dbReference>
<evidence type="ECO:0000256" key="2">
    <source>
        <dbReference type="ARBA" id="ARBA00022801"/>
    </source>
</evidence>
<name>A0ABY5RAZ3_9MOLU</name>
<dbReference type="RefSeq" id="WP_258211113.1">
    <property type="nucleotide sequence ID" value="NZ_CP102734.1"/>
</dbReference>
<evidence type="ECO:0000256" key="5">
    <source>
        <dbReference type="ARBA" id="ARBA00050026"/>
    </source>
</evidence>
<evidence type="ECO:0000313" key="7">
    <source>
        <dbReference type="EMBL" id="UVD81939.1"/>
    </source>
</evidence>
<dbReference type="Pfam" id="PF01367">
    <property type="entry name" value="5_3_exonuc"/>
    <property type="match status" value="1"/>
</dbReference>
<dbReference type="InterPro" id="IPR002421">
    <property type="entry name" value="5-3_exonuclease"/>
</dbReference>
<evidence type="ECO:0000259" key="6">
    <source>
        <dbReference type="SMART" id="SM00475"/>
    </source>
</evidence>
<evidence type="ECO:0000256" key="1">
    <source>
        <dbReference type="ARBA" id="ARBA00022722"/>
    </source>
</evidence>
<accession>A0ABY5RAZ3</accession>
<dbReference type="InterPro" id="IPR038969">
    <property type="entry name" value="FEN"/>
</dbReference>
<organism evidence="7 8">
    <name type="scientific">Mycoplasma iguanae</name>
    <dbReference type="NCBI Taxonomy" id="292461"/>
    <lineage>
        <taxon>Bacteria</taxon>
        <taxon>Bacillati</taxon>
        <taxon>Mycoplasmatota</taxon>
        <taxon>Mollicutes</taxon>
        <taxon>Mycoplasmataceae</taxon>
        <taxon>Mycoplasma</taxon>
    </lineage>
</organism>
<dbReference type="Gene3D" id="1.10.150.20">
    <property type="entry name" value="5' to 3' exonuclease, C-terminal subdomain"/>
    <property type="match status" value="1"/>
</dbReference>
<evidence type="ECO:0000256" key="4">
    <source>
        <dbReference type="ARBA" id="ARBA00049957"/>
    </source>
</evidence>
<dbReference type="InterPro" id="IPR020045">
    <property type="entry name" value="DNA_polI_H3TH"/>
</dbReference>
<dbReference type="SUPFAM" id="SSF47807">
    <property type="entry name" value="5' to 3' exonuclease, C-terminal subdomain"/>
    <property type="match status" value="1"/>
</dbReference>
<dbReference type="SMART" id="SM00279">
    <property type="entry name" value="HhH2"/>
    <property type="match status" value="1"/>
</dbReference>
<dbReference type="InterPro" id="IPR029060">
    <property type="entry name" value="PIN-like_dom_sf"/>
</dbReference>
<reference evidence="7" key="1">
    <citation type="submission" date="2022-08" db="EMBL/GenBank/DDBJ databases">
        <title>Complete genome of Mycoplasma iguanae type strain 2327.</title>
        <authorList>
            <person name="Spergser J."/>
        </authorList>
    </citation>
    <scope>NUCLEOTIDE SEQUENCE</scope>
    <source>
        <strain evidence="7">2327</strain>
    </source>
</reference>